<sequence>MGRNDLMEMLAVFLLLIVDMTKCKQHNRIF</sequence>
<evidence type="ECO:0000313" key="2">
    <source>
        <dbReference type="Proteomes" id="UP000054632"/>
    </source>
</evidence>
<comment type="caution">
    <text evidence="1">The sequence shown here is derived from an EMBL/GenBank/DDBJ whole genome shotgun (WGS) entry which is preliminary data.</text>
</comment>
<protein>
    <submittedName>
        <fullName evidence="1">Uncharacterized protein</fullName>
    </submittedName>
</protein>
<dbReference type="AlphaFoldDB" id="A0A0V1B3Z4"/>
<gene>
    <name evidence="1" type="ORF">T4A_965</name>
</gene>
<dbReference type="EMBL" id="JYDR01005204">
    <property type="protein sequence ID" value="KRY31292.1"/>
    <property type="molecule type" value="Genomic_DNA"/>
</dbReference>
<proteinExistence type="predicted"/>
<accession>A0A0V1B3Z4</accession>
<evidence type="ECO:0000313" key="1">
    <source>
        <dbReference type="EMBL" id="KRY31292.1"/>
    </source>
</evidence>
<reference evidence="1 2" key="1">
    <citation type="submission" date="2015-01" db="EMBL/GenBank/DDBJ databases">
        <title>Evolution of Trichinella species and genotypes.</title>
        <authorList>
            <person name="Korhonen P.K."/>
            <person name="Edoardo P."/>
            <person name="Giuseppe L.R."/>
            <person name="Gasser R.B."/>
        </authorList>
    </citation>
    <scope>NUCLEOTIDE SEQUENCE [LARGE SCALE GENOMIC DNA]</scope>
    <source>
        <strain evidence="1">ISS13</strain>
    </source>
</reference>
<organism evidence="1 2">
    <name type="scientific">Trichinella pseudospiralis</name>
    <name type="common">Parasitic roundworm</name>
    <dbReference type="NCBI Taxonomy" id="6337"/>
    <lineage>
        <taxon>Eukaryota</taxon>
        <taxon>Metazoa</taxon>
        <taxon>Ecdysozoa</taxon>
        <taxon>Nematoda</taxon>
        <taxon>Enoplea</taxon>
        <taxon>Dorylaimia</taxon>
        <taxon>Trichinellida</taxon>
        <taxon>Trichinellidae</taxon>
        <taxon>Trichinella</taxon>
    </lineage>
</organism>
<dbReference type="Proteomes" id="UP000054632">
    <property type="component" value="Unassembled WGS sequence"/>
</dbReference>
<name>A0A0V1B3Z4_TRIPS</name>